<reference evidence="1" key="1">
    <citation type="submission" date="2021-12" db="EMBL/GenBank/DDBJ databases">
        <authorList>
            <person name="King R."/>
        </authorList>
    </citation>
    <scope>NUCLEOTIDE SEQUENCE</scope>
</reference>
<organism evidence="1 2">
    <name type="scientific">Diatraea saccharalis</name>
    <name type="common">sugarcane borer</name>
    <dbReference type="NCBI Taxonomy" id="40085"/>
    <lineage>
        <taxon>Eukaryota</taxon>
        <taxon>Metazoa</taxon>
        <taxon>Ecdysozoa</taxon>
        <taxon>Arthropoda</taxon>
        <taxon>Hexapoda</taxon>
        <taxon>Insecta</taxon>
        <taxon>Pterygota</taxon>
        <taxon>Neoptera</taxon>
        <taxon>Endopterygota</taxon>
        <taxon>Lepidoptera</taxon>
        <taxon>Glossata</taxon>
        <taxon>Ditrysia</taxon>
        <taxon>Pyraloidea</taxon>
        <taxon>Crambidae</taxon>
        <taxon>Crambinae</taxon>
        <taxon>Diatraea</taxon>
    </lineage>
</organism>
<protein>
    <submittedName>
        <fullName evidence="1">Uncharacterized protein</fullName>
    </submittedName>
</protein>
<evidence type="ECO:0000313" key="2">
    <source>
        <dbReference type="Proteomes" id="UP001153714"/>
    </source>
</evidence>
<dbReference type="AlphaFoldDB" id="A0A9N9QYW2"/>
<name>A0A9N9QYW2_9NEOP</name>
<dbReference type="EMBL" id="OU893346">
    <property type="protein sequence ID" value="CAG9786163.1"/>
    <property type="molecule type" value="Genomic_DNA"/>
</dbReference>
<accession>A0A9N9QYW2</accession>
<dbReference type="OrthoDB" id="7472770at2759"/>
<proteinExistence type="predicted"/>
<gene>
    <name evidence="1" type="ORF">DIATSA_LOCUS4137</name>
</gene>
<evidence type="ECO:0000313" key="1">
    <source>
        <dbReference type="EMBL" id="CAG9786163.1"/>
    </source>
</evidence>
<keyword evidence="2" id="KW-1185">Reference proteome</keyword>
<sequence>MYGRTRHLSLFFTALYAGGIEDWVDGHLGIDHTYTIMMFRTTDSYNTKLITERVVHEGFAAMDTLLLQSVTTPLSPPNTLKRANSSPKQLIMQRYIIIFFIALHYKYY</sequence>
<reference evidence="1" key="2">
    <citation type="submission" date="2022-10" db="EMBL/GenBank/DDBJ databases">
        <authorList>
            <consortium name="ENA_rothamsted_submissions"/>
            <consortium name="culmorum"/>
            <person name="King R."/>
        </authorList>
    </citation>
    <scope>NUCLEOTIDE SEQUENCE</scope>
</reference>
<dbReference type="Proteomes" id="UP001153714">
    <property type="component" value="Chromosome 15"/>
</dbReference>